<dbReference type="InterPro" id="IPR005135">
    <property type="entry name" value="Endo/exonuclease/phosphatase"/>
</dbReference>
<feature type="domain" description="Endonuclease/exonuclease/phosphatase" evidence="1">
    <location>
        <begin position="1"/>
        <end position="279"/>
    </location>
</feature>
<name>A0A6B2LBI5_9EUKA</name>
<organism evidence="2">
    <name type="scientific">Arcella intermedia</name>
    <dbReference type="NCBI Taxonomy" id="1963864"/>
    <lineage>
        <taxon>Eukaryota</taxon>
        <taxon>Amoebozoa</taxon>
        <taxon>Tubulinea</taxon>
        <taxon>Elardia</taxon>
        <taxon>Arcellinida</taxon>
        <taxon>Sphaerothecina</taxon>
        <taxon>Arcellidae</taxon>
        <taxon>Arcella</taxon>
    </lineage>
</organism>
<accession>A0A6B2LBI5</accession>
<dbReference type="GO" id="GO:0000175">
    <property type="term" value="F:3'-5'-RNA exonuclease activity"/>
    <property type="evidence" value="ECO:0007669"/>
    <property type="project" value="TreeGrafter"/>
</dbReference>
<protein>
    <recommendedName>
        <fullName evidence="1">Endonuclease/exonuclease/phosphatase domain-containing protein</fullName>
    </recommendedName>
</protein>
<dbReference type="AlphaFoldDB" id="A0A6B2LBI5"/>
<evidence type="ECO:0000259" key="1">
    <source>
        <dbReference type="Pfam" id="PF03372"/>
    </source>
</evidence>
<dbReference type="InterPro" id="IPR050410">
    <property type="entry name" value="CCR4/nocturin_mRNA_transcr"/>
</dbReference>
<sequence>MSYNVLASMYVDSERYHYTPKEALGSEYRKQLLLEELKNYDPDIIAFQELEPEVLEFFKTHGVESYDFKYKSRNRPEGCGLFYKKNKFDCLSELNIEFNDISSYPQFDSRTFHFMTHNVGQLVLLESKQTNKKFWVANIHLFWNPKYYYVKLMQVYHLLKQIQSKVEDEPEIYPILILGDFNSYPGSEVFEYMSTGSLQKVPEELELNKKFKFEHPFKLLSAYDALEHPVTNITPDFTKPIDFIWYSRNDFELHSLLDTVDIEQEDVKFLPNANFPSDHVPIMARFSFKEESPSQQPT</sequence>
<dbReference type="Gene3D" id="3.60.10.10">
    <property type="entry name" value="Endonuclease/exonuclease/phosphatase"/>
    <property type="match status" value="1"/>
</dbReference>
<reference evidence="2" key="1">
    <citation type="journal article" date="2020" name="J. Eukaryot. Microbiol.">
        <title>De novo Sequencing, Assembly and Annotation of the Transcriptome for the Free-Living Testate Amoeba Arcella intermedia.</title>
        <authorList>
            <person name="Ribeiro G.M."/>
            <person name="Porfirio-Sousa A.L."/>
            <person name="Maurer-Alcala X.X."/>
            <person name="Katz L.A."/>
            <person name="Lahr D.J.G."/>
        </authorList>
    </citation>
    <scope>NUCLEOTIDE SEQUENCE</scope>
</reference>
<dbReference type="SUPFAM" id="SSF56219">
    <property type="entry name" value="DNase I-like"/>
    <property type="match status" value="1"/>
</dbReference>
<proteinExistence type="predicted"/>
<dbReference type="Pfam" id="PF03372">
    <property type="entry name" value="Exo_endo_phos"/>
    <property type="match status" value="1"/>
</dbReference>
<evidence type="ECO:0000313" key="2">
    <source>
        <dbReference type="EMBL" id="NDV34335.1"/>
    </source>
</evidence>
<dbReference type="PANTHER" id="PTHR12121:SF36">
    <property type="entry name" value="ENDONUCLEASE_EXONUCLEASE_PHOSPHATASE DOMAIN-CONTAINING PROTEIN"/>
    <property type="match status" value="1"/>
</dbReference>
<dbReference type="InterPro" id="IPR036691">
    <property type="entry name" value="Endo/exonu/phosph_ase_sf"/>
</dbReference>
<dbReference type="PANTHER" id="PTHR12121">
    <property type="entry name" value="CARBON CATABOLITE REPRESSOR PROTEIN 4"/>
    <property type="match status" value="1"/>
</dbReference>
<dbReference type="EMBL" id="GIBP01005366">
    <property type="protein sequence ID" value="NDV34335.1"/>
    <property type="molecule type" value="Transcribed_RNA"/>
</dbReference>